<evidence type="ECO:0000313" key="6">
    <source>
        <dbReference type="Proteomes" id="UP001500683"/>
    </source>
</evidence>
<reference evidence="6" key="1">
    <citation type="journal article" date="2019" name="Int. J. Syst. Evol. Microbiol.">
        <title>The Global Catalogue of Microorganisms (GCM) 10K type strain sequencing project: providing services to taxonomists for standard genome sequencing and annotation.</title>
        <authorList>
            <consortium name="The Broad Institute Genomics Platform"/>
            <consortium name="The Broad Institute Genome Sequencing Center for Infectious Disease"/>
            <person name="Wu L."/>
            <person name="Ma J."/>
        </authorList>
    </citation>
    <scope>NUCLEOTIDE SEQUENCE [LARGE SCALE GENOMIC DNA]</scope>
    <source>
        <strain evidence="6">JCM 16702</strain>
    </source>
</reference>
<evidence type="ECO:0000259" key="4">
    <source>
        <dbReference type="PROSITE" id="PS51755"/>
    </source>
</evidence>
<dbReference type="SUPFAM" id="SSF52540">
    <property type="entry name" value="P-loop containing nucleoside triphosphate hydrolases"/>
    <property type="match status" value="1"/>
</dbReference>
<dbReference type="PANTHER" id="PTHR47691">
    <property type="entry name" value="REGULATOR-RELATED"/>
    <property type="match status" value="1"/>
</dbReference>
<feature type="DNA-binding region" description="OmpR/PhoB-type" evidence="3">
    <location>
        <begin position="1"/>
        <end position="91"/>
    </location>
</feature>
<dbReference type="EMBL" id="BAAAZG010000001">
    <property type="protein sequence ID" value="GAA4058386.1"/>
    <property type="molecule type" value="Genomic_DNA"/>
</dbReference>
<keyword evidence="6" id="KW-1185">Reference proteome</keyword>
<dbReference type="CDD" id="cd15831">
    <property type="entry name" value="BTAD"/>
    <property type="match status" value="1"/>
</dbReference>
<sequence>MRFGVLGTVEARLDDGRAVAVGGPRVRALLALLLIDAGRVVPTERLIDGLYGEDPPAGAANALQSQVSRLRRALGDAELVEGTAAGYRLAVSPDSVDAHRFERLAREGRDALANGDHTRATASLREALSLWRGPALADVPLPGGQAARLEELRIAAIEDHAEAALALGENASLPSSLQEVVDAHPLRERARGLLMRALYGSGRQAEALTVYEDGRRIIADELGADPSAELSDLHLSMLRGDLDRPRPAPPDHATLPAQLTSFVGREEELRQVGKLLAEARLVTLLGPGGAGKTRLAVEAAARDQGPVCFVDLAPLGAGAEVPKALLGALGLRENPVRPEAPGEPSGHPDPVGRLVAALTGRRMLLVLDNCEHVIEDAARIAHRLLSACPDLRVLATSREALGVTGESLRPVPPLPVPPAELPPEQALRYPAVRLFTDRAAAVRPGFTVDDATLPAVLRICAALDGLPLAIELAAARLRSLPVAEVAARLDDRFRLLSRGSRAAAPRHQTLRAVVEWSWDLLDEEERRLARRVTVFAGGFSPAAVARICDLPEPDADELLIGLADKSLLQPEPAPAGVREGTRYRMLDTVRAFCAERLEEAGEHDRARRAHAEYFLELVLTADPHLRGPAQLEWLERLAAEHGNLHAALRRCVHADPPLALRLVAALSWYWWLRGRVEGAALAAELLRVIGNEPPDGLEEEFVACVANAVSGGSVVTGGDARPLLDAASSALRRLDRELRYPATLVQWGLTIGPMDDDPAAYDKLIGSAPWTTALMHMSEAFVRQFRSEMSAAEAECEAALTGFRAVGDRWGIANTLDQLAQLTAWRGDRARARRLLDEALTMIEPLGAMEDTADLLCSRGAMSLQDGDLAAAQADFTTAVGLARRSGVPDKVAAGYNRLGDVARLRGDLAEARRRYEAAMHAFGSERFLARATRAAAHVGLGWVATAEGDLDAARRLHRRALEMSFDHPIFLHRAEAVVGLAGVALREGDAERAAFLLGAAAALRSGHPDGTPDASQVTARVRALLGDAAFTSAHHRGAALTPDEALAAARA</sequence>
<dbReference type="SUPFAM" id="SSF46894">
    <property type="entry name" value="C-terminal effector domain of the bipartite response regulators"/>
    <property type="match status" value="1"/>
</dbReference>
<dbReference type="InterPro" id="IPR005158">
    <property type="entry name" value="BTAD"/>
</dbReference>
<dbReference type="PANTHER" id="PTHR47691:SF3">
    <property type="entry name" value="HTH-TYPE TRANSCRIPTIONAL REGULATOR RV0890C-RELATED"/>
    <property type="match status" value="1"/>
</dbReference>
<dbReference type="Pfam" id="PF25872">
    <property type="entry name" value="HTH_77"/>
    <property type="match status" value="1"/>
</dbReference>
<dbReference type="InterPro" id="IPR036388">
    <property type="entry name" value="WH-like_DNA-bd_sf"/>
</dbReference>
<dbReference type="SMART" id="SM01043">
    <property type="entry name" value="BTAD"/>
    <property type="match status" value="1"/>
</dbReference>
<dbReference type="SUPFAM" id="SSF48452">
    <property type="entry name" value="TPR-like"/>
    <property type="match status" value="3"/>
</dbReference>
<dbReference type="Gene3D" id="1.10.10.10">
    <property type="entry name" value="Winged helix-like DNA-binding domain superfamily/Winged helix DNA-binding domain"/>
    <property type="match status" value="1"/>
</dbReference>
<proteinExistence type="inferred from homology"/>
<protein>
    <submittedName>
        <fullName evidence="5">BTAD domain-containing putative transcriptional regulator</fullName>
    </submittedName>
</protein>
<dbReference type="SMART" id="SM00862">
    <property type="entry name" value="Trans_reg_C"/>
    <property type="match status" value="1"/>
</dbReference>
<dbReference type="Pfam" id="PF03704">
    <property type="entry name" value="BTAD"/>
    <property type="match status" value="1"/>
</dbReference>
<dbReference type="InterPro" id="IPR001867">
    <property type="entry name" value="OmpR/PhoB-type_DNA-bd"/>
</dbReference>
<evidence type="ECO:0000256" key="2">
    <source>
        <dbReference type="ARBA" id="ARBA00023125"/>
    </source>
</evidence>
<dbReference type="RefSeq" id="WP_344940770.1">
    <property type="nucleotide sequence ID" value="NZ_BAAAZG010000001.1"/>
</dbReference>
<feature type="domain" description="OmpR/PhoB-type" evidence="4">
    <location>
        <begin position="1"/>
        <end position="91"/>
    </location>
</feature>
<dbReference type="Pfam" id="PF00486">
    <property type="entry name" value="Trans_reg_C"/>
    <property type="match status" value="1"/>
</dbReference>
<dbReference type="Proteomes" id="UP001500683">
    <property type="component" value="Unassembled WGS sequence"/>
</dbReference>
<dbReference type="InterPro" id="IPR019734">
    <property type="entry name" value="TPR_rpt"/>
</dbReference>
<dbReference type="InterPro" id="IPR058852">
    <property type="entry name" value="HTH_77"/>
</dbReference>
<dbReference type="PRINTS" id="PR00364">
    <property type="entry name" value="DISEASERSIST"/>
</dbReference>
<name>A0ABP7V3L7_9ACTN</name>
<dbReference type="PROSITE" id="PS51755">
    <property type="entry name" value="OMPR_PHOB"/>
    <property type="match status" value="1"/>
</dbReference>
<evidence type="ECO:0000313" key="5">
    <source>
        <dbReference type="EMBL" id="GAA4058386.1"/>
    </source>
</evidence>
<dbReference type="InterPro" id="IPR027417">
    <property type="entry name" value="P-loop_NTPase"/>
</dbReference>
<comment type="similarity">
    <text evidence="1">Belongs to the AfsR/DnrI/RedD regulatory family.</text>
</comment>
<dbReference type="InterPro" id="IPR011990">
    <property type="entry name" value="TPR-like_helical_dom_sf"/>
</dbReference>
<gene>
    <name evidence="5" type="ORF">GCM10022214_08220</name>
</gene>
<evidence type="ECO:0000256" key="1">
    <source>
        <dbReference type="ARBA" id="ARBA00005820"/>
    </source>
</evidence>
<comment type="caution">
    <text evidence="5">The sequence shown here is derived from an EMBL/GenBank/DDBJ whole genome shotgun (WGS) entry which is preliminary data.</text>
</comment>
<keyword evidence="2 3" id="KW-0238">DNA-binding</keyword>
<dbReference type="Gene3D" id="3.40.50.300">
    <property type="entry name" value="P-loop containing nucleotide triphosphate hydrolases"/>
    <property type="match status" value="1"/>
</dbReference>
<dbReference type="Pfam" id="PF13424">
    <property type="entry name" value="TPR_12"/>
    <property type="match status" value="1"/>
</dbReference>
<dbReference type="InterPro" id="IPR016032">
    <property type="entry name" value="Sig_transdc_resp-reg_C-effctor"/>
</dbReference>
<evidence type="ECO:0000256" key="3">
    <source>
        <dbReference type="PROSITE-ProRule" id="PRU01091"/>
    </source>
</evidence>
<dbReference type="Gene3D" id="1.25.40.10">
    <property type="entry name" value="Tetratricopeptide repeat domain"/>
    <property type="match status" value="3"/>
</dbReference>
<organism evidence="5 6">
    <name type="scientific">Actinomadura miaoliensis</name>
    <dbReference type="NCBI Taxonomy" id="430685"/>
    <lineage>
        <taxon>Bacteria</taxon>
        <taxon>Bacillati</taxon>
        <taxon>Actinomycetota</taxon>
        <taxon>Actinomycetes</taxon>
        <taxon>Streptosporangiales</taxon>
        <taxon>Thermomonosporaceae</taxon>
        <taxon>Actinomadura</taxon>
    </lineage>
</organism>
<dbReference type="SMART" id="SM00028">
    <property type="entry name" value="TPR"/>
    <property type="match status" value="4"/>
</dbReference>
<accession>A0ABP7V3L7</accession>